<dbReference type="SUPFAM" id="SSF102114">
    <property type="entry name" value="Radical SAM enzymes"/>
    <property type="match status" value="1"/>
</dbReference>
<dbReference type="PIRSF" id="PIRSF005963">
    <property type="entry name" value="Lipoyl_synth"/>
    <property type="match status" value="1"/>
</dbReference>
<proteinExistence type="inferred from homology"/>
<dbReference type="PANTHER" id="PTHR10949:SF0">
    <property type="entry name" value="LIPOYL SYNTHASE, MITOCHONDRIAL"/>
    <property type="match status" value="1"/>
</dbReference>
<feature type="binding site" evidence="9">
    <location>
        <position position="77"/>
    </location>
    <ligand>
        <name>[4Fe-4S] cluster</name>
        <dbReference type="ChEBI" id="CHEBI:49883"/>
        <label>1</label>
    </ligand>
</feature>
<feature type="binding site" evidence="9">
    <location>
        <position position="99"/>
    </location>
    <ligand>
        <name>[4Fe-4S] cluster</name>
        <dbReference type="ChEBI" id="CHEBI:49883"/>
        <label>2</label>
        <note>4Fe-4S-S-AdoMet</note>
    </ligand>
</feature>
<comment type="catalytic activity">
    <reaction evidence="8 9">
        <text>[[Fe-S] cluster scaffold protein carrying a second [4Fe-4S](2+) cluster] + N(6)-octanoyl-L-lysyl-[protein] + 2 oxidized [2Fe-2S]-[ferredoxin] + 2 S-adenosyl-L-methionine + 4 H(+) = [[Fe-S] cluster scaffold protein] + N(6)-[(R)-dihydrolipoyl]-L-lysyl-[protein] + 4 Fe(3+) + 2 hydrogen sulfide + 2 5'-deoxyadenosine + 2 L-methionine + 2 reduced [2Fe-2S]-[ferredoxin]</text>
        <dbReference type="Rhea" id="RHEA:16585"/>
        <dbReference type="Rhea" id="RHEA-COMP:9928"/>
        <dbReference type="Rhea" id="RHEA-COMP:10000"/>
        <dbReference type="Rhea" id="RHEA-COMP:10001"/>
        <dbReference type="Rhea" id="RHEA-COMP:10475"/>
        <dbReference type="Rhea" id="RHEA-COMP:14568"/>
        <dbReference type="Rhea" id="RHEA-COMP:14569"/>
        <dbReference type="ChEBI" id="CHEBI:15378"/>
        <dbReference type="ChEBI" id="CHEBI:17319"/>
        <dbReference type="ChEBI" id="CHEBI:29034"/>
        <dbReference type="ChEBI" id="CHEBI:29919"/>
        <dbReference type="ChEBI" id="CHEBI:33722"/>
        <dbReference type="ChEBI" id="CHEBI:33737"/>
        <dbReference type="ChEBI" id="CHEBI:33738"/>
        <dbReference type="ChEBI" id="CHEBI:57844"/>
        <dbReference type="ChEBI" id="CHEBI:59789"/>
        <dbReference type="ChEBI" id="CHEBI:78809"/>
        <dbReference type="ChEBI" id="CHEBI:83100"/>
        <dbReference type="EC" id="2.8.1.8"/>
    </reaction>
</comment>
<dbReference type="Proteomes" id="UP000294404">
    <property type="component" value="Chromosome"/>
</dbReference>
<keyword evidence="1 9" id="KW-0004">4Fe-4S</keyword>
<dbReference type="HAMAP" id="MF_00206">
    <property type="entry name" value="Lipoyl_synth"/>
    <property type="match status" value="1"/>
</dbReference>
<keyword evidence="5 9" id="KW-0479">Metal-binding</keyword>
<evidence type="ECO:0000256" key="8">
    <source>
        <dbReference type="ARBA" id="ARBA00047326"/>
    </source>
</evidence>
<organism evidence="11 12">
    <name type="scientific">Buchnera aphidicola</name>
    <name type="common">Cinara cuneomaculata</name>
    <dbReference type="NCBI Taxonomy" id="1660040"/>
    <lineage>
        <taxon>Bacteria</taxon>
        <taxon>Pseudomonadati</taxon>
        <taxon>Pseudomonadota</taxon>
        <taxon>Gammaproteobacteria</taxon>
        <taxon>Enterobacterales</taxon>
        <taxon>Erwiniaceae</taxon>
        <taxon>Buchnera</taxon>
    </lineage>
</organism>
<comment type="similarity">
    <text evidence="9">Belongs to the radical SAM superfamily. Lipoyl synthase family.</text>
</comment>
<dbReference type="SFLD" id="SFLDF00271">
    <property type="entry name" value="lipoyl_synthase"/>
    <property type="match status" value="1"/>
</dbReference>
<feature type="binding site" evidence="9">
    <location>
        <position position="71"/>
    </location>
    <ligand>
        <name>[4Fe-4S] cluster</name>
        <dbReference type="ChEBI" id="CHEBI:49883"/>
        <label>1</label>
    </ligand>
</feature>
<dbReference type="GO" id="GO:0051539">
    <property type="term" value="F:4 iron, 4 sulfur cluster binding"/>
    <property type="evidence" value="ECO:0007669"/>
    <property type="project" value="UniProtKB-UniRule"/>
</dbReference>
<keyword evidence="6 9" id="KW-0408">Iron</keyword>
<evidence type="ECO:0000256" key="6">
    <source>
        <dbReference type="ARBA" id="ARBA00023004"/>
    </source>
</evidence>
<dbReference type="GO" id="GO:0016992">
    <property type="term" value="F:lipoate synthase activity"/>
    <property type="evidence" value="ECO:0007669"/>
    <property type="project" value="UniProtKB-UniRule"/>
</dbReference>
<dbReference type="InterPro" id="IPR006638">
    <property type="entry name" value="Elp3/MiaA/NifB-like_rSAM"/>
</dbReference>
<evidence type="ECO:0000256" key="1">
    <source>
        <dbReference type="ARBA" id="ARBA00022485"/>
    </source>
</evidence>
<dbReference type="Gene3D" id="3.20.20.70">
    <property type="entry name" value="Aldolase class I"/>
    <property type="match status" value="1"/>
</dbReference>
<comment type="pathway">
    <text evidence="9">Protein modification; protein lipoylation via endogenous pathway; protein N(6)-(lipoyl)lysine from octanoyl-[acyl-carrier-protein]: step 2/2.</text>
</comment>
<keyword evidence="3 9" id="KW-0808">Transferase</keyword>
<evidence type="ECO:0000313" key="12">
    <source>
        <dbReference type="Proteomes" id="UP000294404"/>
    </source>
</evidence>
<evidence type="ECO:0000256" key="3">
    <source>
        <dbReference type="ARBA" id="ARBA00022679"/>
    </source>
</evidence>
<dbReference type="NCBIfam" id="TIGR00510">
    <property type="entry name" value="lipA"/>
    <property type="match status" value="1"/>
</dbReference>
<reference evidence="11 12" key="1">
    <citation type="submission" date="2019-02" db="EMBL/GenBank/DDBJ databases">
        <authorList>
            <person name="Manzano-Marin A."/>
            <person name="Manzano-Marin A."/>
        </authorList>
    </citation>
    <scope>NUCLEOTIDE SEQUENCE [LARGE SCALE GENOMIC DNA]</scope>
    <source>
        <strain evidence="11 12">BuCicuneomaculata</strain>
    </source>
</reference>
<dbReference type="FunFam" id="3.20.20.70:FF:000040">
    <property type="entry name" value="Lipoyl synthase"/>
    <property type="match status" value="1"/>
</dbReference>
<dbReference type="InterPro" id="IPR031691">
    <property type="entry name" value="LIAS_N"/>
</dbReference>
<gene>
    <name evidence="9 11" type="primary">lipA</name>
    <name evidence="11" type="ORF">BUCICUMA2628_177</name>
</gene>
<dbReference type="SFLD" id="SFLDG01058">
    <property type="entry name" value="lipoyl_synthase_like"/>
    <property type="match status" value="1"/>
</dbReference>
<comment type="cofactor">
    <cofactor evidence="9">
        <name>[4Fe-4S] cluster</name>
        <dbReference type="ChEBI" id="CHEBI:49883"/>
    </cofactor>
    <text evidence="9">Binds 2 [4Fe-4S] clusters per subunit. One cluster is coordinated with 3 cysteines and an exchangeable S-adenosyl-L-methionine.</text>
</comment>
<dbReference type="GO" id="GO:0005737">
    <property type="term" value="C:cytoplasm"/>
    <property type="evidence" value="ECO:0007669"/>
    <property type="project" value="UniProtKB-SubCell"/>
</dbReference>
<comment type="function">
    <text evidence="9">Catalyzes the radical-mediated insertion of two sulfur atoms into the C-6 and C-8 positions of the octanoyl moiety bound to the lipoyl domains of lipoate-dependent enzymes, thereby converting the octanoylated domains into lipoylated derivatives.</text>
</comment>
<dbReference type="UniPathway" id="UPA00538">
    <property type="reaction ID" value="UER00593"/>
</dbReference>
<dbReference type="EMBL" id="LR217695">
    <property type="protein sequence ID" value="VFP78165.1"/>
    <property type="molecule type" value="Genomic_DNA"/>
</dbReference>
<evidence type="ECO:0000259" key="10">
    <source>
        <dbReference type="PROSITE" id="PS51918"/>
    </source>
</evidence>
<dbReference type="InterPro" id="IPR013785">
    <property type="entry name" value="Aldolase_TIM"/>
</dbReference>
<accession>A0A451CXR1</accession>
<dbReference type="GO" id="GO:0046872">
    <property type="term" value="F:metal ion binding"/>
    <property type="evidence" value="ECO:0007669"/>
    <property type="project" value="UniProtKB-KW"/>
</dbReference>
<dbReference type="InterPro" id="IPR007197">
    <property type="entry name" value="rSAM"/>
</dbReference>
<dbReference type="NCBIfam" id="NF009544">
    <property type="entry name" value="PRK12928.1"/>
    <property type="match status" value="1"/>
</dbReference>
<evidence type="ECO:0000313" key="11">
    <source>
        <dbReference type="EMBL" id="VFP78165.1"/>
    </source>
</evidence>
<feature type="binding site" evidence="9">
    <location>
        <position position="96"/>
    </location>
    <ligand>
        <name>[4Fe-4S] cluster</name>
        <dbReference type="ChEBI" id="CHEBI:49883"/>
        <label>2</label>
        <note>4Fe-4S-S-AdoMet</note>
    </ligand>
</feature>
<evidence type="ECO:0000256" key="2">
    <source>
        <dbReference type="ARBA" id="ARBA00022490"/>
    </source>
</evidence>
<evidence type="ECO:0000256" key="5">
    <source>
        <dbReference type="ARBA" id="ARBA00022723"/>
    </source>
</evidence>
<dbReference type="RefSeq" id="WP_154027365.1">
    <property type="nucleotide sequence ID" value="NZ_LR217695.1"/>
</dbReference>
<dbReference type="Pfam" id="PF04055">
    <property type="entry name" value="Radical_SAM"/>
    <property type="match status" value="1"/>
</dbReference>
<evidence type="ECO:0000256" key="4">
    <source>
        <dbReference type="ARBA" id="ARBA00022691"/>
    </source>
</evidence>
<evidence type="ECO:0000256" key="9">
    <source>
        <dbReference type="HAMAP-Rule" id="MF_00206"/>
    </source>
</evidence>
<dbReference type="PANTHER" id="PTHR10949">
    <property type="entry name" value="LIPOYL SYNTHASE"/>
    <property type="match status" value="1"/>
</dbReference>
<feature type="binding site" evidence="9">
    <location>
        <position position="66"/>
    </location>
    <ligand>
        <name>[4Fe-4S] cluster</name>
        <dbReference type="ChEBI" id="CHEBI:49883"/>
        <label>1</label>
    </ligand>
</feature>
<feature type="domain" description="Radical SAM core" evidence="10">
    <location>
        <begin position="78"/>
        <end position="294"/>
    </location>
</feature>
<dbReference type="OrthoDB" id="9787898at2"/>
<dbReference type="SMART" id="SM00729">
    <property type="entry name" value="Elp3"/>
    <property type="match status" value="1"/>
</dbReference>
<feature type="binding site" evidence="9">
    <location>
        <position position="305"/>
    </location>
    <ligand>
        <name>[4Fe-4S] cluster</name>
        <dbReference type="ChEBI" id="CHEBI:49883"/>
        <label>1</label>
    </ligand>
</feature>
<dbReference type="InterPro" id="IPR058240">
    <property type="entry name" value="rSAM_sf"/>
</dbReference>
<keyword evidence="4 9" id="KW-0949">S-adenosyl-L-methionine</keyword>
<dbReference type="GO" id="GO:0009249">
    <property type="term" value="P:protein lipoylation"/>
    <property type="evidence" value="ECO:0007669"/>
    <property type="project" value="UniProtKB-UniRule"/>
</dbReference>
<evidence type="ECO:0000256" key="7">
    <source>
        <dbReference type="ARBA" id="ARBA00023014"/>
    </source>
</evidence>
<name>A0A451CXR1_9GAMM</name>
<sequence>MFQKNKKNIISKNKNDTYLISDISSSNSKSFLLKKPKWLKVRLPSNINKIKNIKNILKHYKLHSVCEEAHCPNLPECFNKGTATFMILGSICTRKCPFCAVNKGRPTAVDNNEPNKILNAVIKLNLQYVVLTSVSRDDLKDGGANHFSNCIYQIRKKKNIKIEILVPDFRGKEKIALEIITRYPPDVFNHNVENVPRLYSTVRPGANYINSLNLLHQFKKICPQIPTKSGLMLGLGEKKQEIISVLNDLKKVGVSIITIGQYMQPSKDHLPVIKYITPEEFINFEYIALSMGFSKVFCGPLVRSSYHADQQYKSYKA</sequence>
<dbReference type="SFLD" id="SFLDS00029">
    <property type="entry name" value="Radical_SAM"/>
    <property type="match status" value="1"/>
</dbReference>
<dbReference type="NCBIfam" id="NF004019">
    <property type="entry name" value="PRK05481.1"/>
    <property type="match status" value="1"/>
</dbReference>
<dbReference type="Pfam" id="PF16881">
    <property type="entry name" value="LIAS_N"/>
    <property type="match status" value="1"/>
</dbReference>
<feature type="binding site" evidence="9">
    <location>
        <position position="92"/>
    </location>
    <ligand>
        <name>[4Fe-4S] cluster</name>
        <dbReference type="ChEBI" id="CHEBI:49883"/>
        <label>2</label>
        <note>4Fe-4S-S-AdoMet</note>
    </ligand>
</feature>
<comment type="subcellular location">
    <subcellularLocation>
        <location evidence="9">Cytoplasm</location>
    </subcellularLocation>
</comment>
<dbReference type="PROSITE" id="PS51918">
    <property type="entry name" value="RADICAL_SAM"/>
    <property type="match status" value="1"/>
</dbReference>
<dbReference type="AlphaFoldDB" id="A0A451CXR1"/>
<dbReference type="EC" id="2.8.1.8" evidence="9"/>
<dbReference type="InterPro" id="IPR003698">
    <property type="entry name" value="Lipoyl_synth"/>
</dbReference>
<keyword evidence="2 9" id="KW-0963">Cytoplasm</keyword>
<protein>
    <recommendedName>
        <fullName evidence="9">Lipoyl synthase</fullName>
        <ecNumber evidence="9">2.8.1.8</ecNumber>
    </recommendedName>
    <alternativeName>
        <fullName evidence="9">Lip-syn</fullName>
        <shortName evidence="9">LS</shortName>
    </alternativeName>
    <alternativeName>
        <fullName evidence="9">Lipoate synthase</fullName>
    </alternativeName>
    <alternativeName>
        <fullName evidence="9">Lipoic acid synthase</fullName>
    </alternativeName>
    <alternativeName>
        <fullName evidence="9">Sulfur insertion protein LipA</fullName>
    </alternativeName>
</protein>
<keyword evidence="7 9" id="KW-0411">Iron-sulfur</keyword>